<dbReference type="AlphaFoldDB" id="A0A6I0S8F3"/>
<dbReference type="RefSeq" id="WP_373251116.1">
    <property type="nucleotide sequence ID" value="NZ_CAXTFL010000009.1"/>
</dbReference>
<feature type="domain" description="Glycosyltransferase 2-like" evidence="1">
    <location>
        <begin position="8"/>
        <end position="172"/>
    </location>
</feature>
<dbReference type="Pfam" id="PF00535">
    <property type="entry name" value="Glycos_transf_2"/>
    <property type="match status" value="1"/>
</dbReference>
<dbReference type="Gene3D" id="3.90.550.10">
    <property type="entry name" value="Spore Coat Polysaccharide Biosynthesis Protein SpsA, Chain A"/>
    <property type="match status" value="1"/>
</dbReference>
<evidence type="ECO:0000259" key="1">
    <source>
        <dbReference type="Pfam" id="PF00535"/>
    </source>
</evidence>
<evidence type="ECO:0000313" key="3">
    <source>
        <dbReference type="Proteomes" id="UP000488521"/>
    </source>
</evidence>
<dbReference type="CDD" id="cd00761">
    <property type="entry name" value="Glyco_tranf_GTA_type"/>
    <property type="match status" value="1"/>
</dbReference>
<dbReference type="Proteomes" id="UP000488521">
    <property type="component" value="Unassembled WGS sequence"/>
</dbReference>
<name>A0A6I0S8F3_BACT4</name>
<organism evidence="2 3">
    <name type="scientific">Bacteroides thetaiotaomicron</name>
    <dbReference type="NCBI Taxonomy" id="818"/>
    <lineage>
        <taxon>Bacteria</taxon>
        <taxon>Pseudomonadati</taxon>
        <taxon>Bacteroidota</taxon>
        <taxon>Bacteroidia</taxon>
        <taxon>Bacteroidales</taxon>
        <taxon>Bacteroidaceae</taxon>
        <taxon>Bacteroides</taxon>
    </lineage>
</organism>
<keyword evidence="2" id="KW-0808">Transferase</keyword>
<dbReference type="GO" id="GO:0016758">
    <property type="term" value="F:hexosyltransferase activity"/>
    <property type="evidence" value="ECO:0007669"/>
    <property type="project" value="UniProtKB-ARBA"/>
</dbReference>
<reference evidence="2 3" key="1">
    <citation type="journal article" date="2019" name="Nat. Med.">
        <title>A library of human gut bacterial isolates paired with longitudinal multiomics data enables mechanistic microbiome research.</title>
        <authorList>
            <person name="Poyet M."/>
            <person name="Groussin M."/>
            <person name="Gibbons S.M."/>
            <person name="Avila-Pacheco J."/>
            <person name="Jiang X."/>
            <person name="Kearney S.M."/>
            <person name="Perrotta A.R."/>
            <person name="Berdy B."/>
            <person name="Zhao S."/>
            <person name="Lieberman T.D."/>
            <person name="Swanson P.K."/>
            <person name="Smith M."/>
            <person name="Roesemann S."/>
            <person name="Alexander J.E."/>
            <person name="Rich S.A."/>
            <person name="Livny J."/>
            <person name="Vlamakis H."/>
            <person name="Clish C."/>
            <person name="Bullock K."/>
            <person name="Deik A."/>
            <person name="Scott J."/>
            <person name="Pierce K.A."/>
            <person name="Xavier R.J."/>
            <person name="Alm E.J."/>
        </authorList>
    </citation>
    <scope>NUCLEOTIDE SEQUENCE [LARGE SCALE GENOMIC DNA]</scope>
    <source>
        <strain evidence="2 3">BIOML-A156</strain>
    </source>
</reference>
<accession>A0A6I0S8F3</accession>
<gene>
    <name evidence="2" type="ORF">GAN59_11345</name>
</gene>
<dbReference type="InterPro" id="IPR029044">
    <property type="entry name" value="Nucleotide-diphossugar_trans"/>
</dbReference>
<dbReference type="EMBL" id="WCRS01000006">
    <property type="protein sequence ID" value="KAB4474098.1"/>
    <property type="molecule type" value="Genomic_DNA"/>
</dbReference>
<dbReference type="PANTHER" id="PTHR22916">
    <property type="entry name" value="GLYCOSYLTRANSFERASE"/>
    <property type="match status" value="1"/>
</dbReference>
<dbReference type="PANTHER" id="PTHR22916:SF3">
    <property type="entry name" value="UDP-GLCNAC:BETAGAL BETA-1,3-N-ACETYLGLUCOSAMINYLTRANSFERASE-LIKE PROTEIN 1"/>
    <property type="match status" value="1"/>
</dbReference>
<dbReference type="InterPro" id="IPR001173">
    <property type="entry name" value="Glyco_trans_2-like"/>
</dbReference>
<evidence type="ECO:0000313" key="2">
    <source>
        <dbReference type="EMBL" id="KAB4474098.1"/>
    </source>
</evidence>
<protein>
    <submittedName>
        <fullName evidence="2">Glycosyltransferase family 2 protein</fullName>
    </submittedName>
</protein>
<sequence length="381" mass="43632">MRNHPIVSIVVPTKNRYKYLKQFITLVESFEDERIELFVQDNSDDNIEILKFLSNKNLISTKYCYSQDILSMGGNAERGIFNSTGEYVCFMGDDDGVCRTIADCAQWMKDNDIDAVSPLYMQYSWNEHKGRGMGSIYHEPISNTYCIKDPQQELKKVLSQGVTTFYGCVRLYHAIVKRSALEKVYKVGGNLFPGPTPDISSAVSLSFTVEKYVYLNIPVTIPGMSRMVGGGVMGRVLTLDEVSFITDKDRRDWVEGFPPMWASEIIWPDGALNALKYMGREDFIKYFSKNKMLARLVAVHKKYFNVAFKYADNKSKFLLDFVLYFIGEGVKFFGHKVLAKINGRTNGIYITKDGFNSIADAEQYLMEQMKDFSYRRLKCTC</sequence>
<dbReference type="SUPFAM" id="SSF53448">
    <property type="entry name" value="Nucleotide-diphospho-sugar transferases"/>
    <property type="match status" value="1"/>
</dbReference>
<comment type="caution">
    <text evidence="2">The sequence shown here is derived from an EMBL/GenBank/DDBJ whole genome shotgun (WGS) entry which is preliminary data.</text>
</comment>
<proteinExistence type="predicted"/>